<protein>
    <submittedName>
        <fullName evidence="1">Uncharacterized protein</fullName>
    </submittedName>
</protein>
<name>B4VIF7_9CYAN</name>
<organism evidence="1 2">
    <name type="scientific">Coleofasciculus chthonoplastes PCC 7420</name>
    <dbReference type="NCBI Taxonomy" id="118168"/>
    <lineage>
        <taxon>Bacteria</taxon>
        <taxon>Bacillati</taxon>
        <taxon>Cyanobacteriota</taxon>
        <taxon>Cyanophyceae</taxon>
        <taxon>Coleofasciculales</taxon>
        <taxon>Coleofasciculaceae</taxon>
        <taxon>Coleofasciculus</taxon>
    </lineage>
</organism>
<reference evidence="1 2" key="1">
    <citation type="submission" date="2008-07" db="EMBL/GenBank/DDBJ databases">
        <authorList>
            <person name="Tandeau de Marsac N."/>
            <person name="Ferriera S."/>
            <person name="Johnson J."/>
            <person name="Kravitz S."/>
            <person name="Beeson K."/>
            <person name="Sutton G."/>
            <person name="Rogers Y.-H."/>
            <person name="Friedman R."/>
            <person name="Frazier M."/>
            <person name="Venter J.C."/>
        </authorList>
    </citation>
    <scope>NUCLEOTIDE SEQUENCE [LARGE SCALE GENOMIC DNA]</scope>
    <source>
        <strain evidence="1 2">PCC 7420</strain>
    </source>
</reference>
<proteinExistence type="predicted"/>
<gene>
    <name evidence="1" type="ORF">MC7420_7698</name>
</gene>
<dbReference type="HOGENOM" id="CLU_3078705_0_0_3"/>
<dbReference type="STRING" id="118168.MC7420_7698"/>
<evidence type="ECO:0000313" key="2">
    <source>
        <dbReference type="Proteomes" id="UP000003835"/>
    </source>
</evidence>
<dbReference type="Proteomes" id="UP000003835">
    <property type="component" value="Unassembled WGS sequence"/>
</dbReference>
<sequence>MLLEKKILKLDEPSRRPFTTPNYLLLQVNGELIRVLNLSCLRLRFITAINEQ</sequence>
<dbReference type="EMBL" id="DS989842">
    <property type="protein sequence ID" value="EDX77960.1"/>
    <property type="molecule type" value="Genomic_DNA"/>
</dbReference>
<dbReference type="AlphaFoldDB" id="B4VIF7"/>
<accession>B4VIF7</accession>
<keyword evidence="2" id="KW-1185">Reference proteome</keyword>
<evidence type="ECO:0000313" key="1">
    <source>
        <dbReference type="EMBL" id="EDX77960.1"/>
    </source>
</evidence>